<evidence type="ECO:0000313" key="10">
    <source>
        <dbReference type="EMBL" id="PPQ76922.1"/>
    </source>
</evidence>
<dbReference type="PROSITE" id="PS01095">
    <property type="entry name" value="GH18_1"/>
    <property type="match status" value="1"/>
</dbReference>
<evidence type="ECO:0000256" key="6">
    <source>
        <dbReference type="ARBA" id="ARBA00023326"/>
    </source>
</evidence>
<dbReference type="SMART" id="SM00636">
    <property type="entry name" value="Glyco_18"/>
    <property type="match status" value="1"/>
</dbReference>
<sequence length="861" mass="93740">MTPGDSELWRRTTALKKGRPALKVYLSIGGWTFNDPPNEHIFSNLVSSSSNTDTFIKSILSVLETYAFDGIDIDWEYPGAWDRGGIPADKENYVTFMAAVKTAFAPRKYGLTFTAPSSYWYLQNFDLPGLLKHADWVNVMTYDLHGTWDGVDPYIGYVVVTEIDQAFQLYWRVGVDPKQMVMGMGFYGRSFTLATSDCAHAGCPWTSGGKAGPCSANSGTLMFAEIESIISSTGVAAQVDEVAAVAYITWDDNQWVSYDTDQTFAMKMNYANDHCIGGTMIWSVDQDENNYDGLSELYPDFIEFGSEELGTVSSNDACYVGQCGSKSSSATQTALSTLCITILYQEIVTCKKGYLQWYVVQRRRDKLAQRGYVDAKTPCKPQCQPGEVLIAKDIIGDTVNELCISGMTGVCCTTDLPAPADCIFSECSTTPETSCPSDFSNFVTKVSAAAGVCTDPSTEWGMCCRNPLPYGNCEWKGTPPFCDDAVCDIGQIMILPDFQGDAATPCIGGAERVYCCDPPVDLPAPFSDIFPSSVPDSGNDLFHVDFDPDQGGDGSKSGTKSTFTESENEDSGAFGEVFIDSPKPSSVSSVTAYCSVADSASCKHVFIGGANNTIVELPKSCGLGPYARVVSLEVHYNQSVLSGVHQKAKPASEDVYLLSFDYDFAAIPDSNGPIYMRADVTDMPGYWDSVVDSPPERRQWLEERGLWREPKQKRWWGAFKTWLSKLTQIETDQSQTRSFFWSGTAAVVLESHCDGPPQFDSSLDISLTGTANMQARYGFYLQGTVVPPAVTAAYVHFSSDASASATFTIKGEASVQYNSDTVTFATFGFPGLYYPGLLTVGPTLVLDGYIAGQLSVQGYAA</sequence>
<evidence type="ECO:0000256" key="5">
    <source>
        <dbReference type="ARBA" id="ARBA00023295"/>
    </source>
</evidence>
<dbReference type="InterPro" id="IPR011583">
    <property type="entry name" value="Chitinase_II/V-like_cat"/>
</dbReference>
<keyword evidence="2 7" id="KW-0378">Hydrolase</keyword>
<dbReference type="InterPro" id="IPR001223">
    <property type="entry name" value="Glyco_hydro18_cat"/>
</dbReference>
<dbReference type="InterPro" id="IPR001579">
    <property type="entry name" value="Glyco_hydro_18_chit_AS"/>
</dbReference>
<feature type="compositionally biased region" description="Low complexity" evidence="8">
    <location>
        <begin position="556"/>
        <end position="565"/>
    </location>
</feature>
<evidence type="ECO:0000256" key="4">
    <source>
        <dbReference type="ARBA" id="ARBA00023277"/>
    </source>
</evidence>
<comment type="caution">
    <text evidence="10">The sequence shown here is derived from an EMBL/GenBank/DDBJ whole genome shotgun (WGS) entry which is preliminary data.</text>
</comment>
<evidence type="ECO:0000256" key="3">
    <source>
        <dbReference type="ARBA" id="ARBA00023024"/>
    </source>
</evidence>
<evidence type="ECO:0000256" key="8">
    <source>
        <dbReference type="SAM" id="MobiDB-lite"/>
    </source>
</evidence>
<evidence type="ECO:0000313" key="11">
    <source>
        <dbReference type="Proteomes" id="UP000284706"/>
    </source>
</evidence>
<comment type="catalytic activity">
    <reaction evidence="1">
        <text>Random endo-hydrolysis of N-acetyl-beta-D-glucosaminide (1-&gt;4)-beta-linkages in chitin and chitodextrins.</text>
        <dbReference type="EC" id="3.2.1.14"/>
    </reaction>
</comment>
<proteinExistence type="predicted"/>
<dbReference type="SUPFAM" id="SSF51445">
    <property type="entry name" value="(Trans)glycosidases"/>
    <property type="match status" value="1"/>
</dbReference>
<gene>
    <name evidence="10" type="ORF">CVT26_001383</name>
</gene>
<keyword evidence="11" id="KW-1185">Reference proteome</keyword>
<dbReference type="InterPro" id="IPR017853">
    <property type="entry name" value="GH"/>
</dbReference>
<dbReference type="InParanoid" id="A0A409WEI6"/>
<accession>A0A409WEI6</accession>
<keyword evidence="6" id="KW-0624">Polysaccharide degradation</keyword>
<name>A0A409WEI6_9AGAR</name>
<dbReference type="InterPro" id="IPR029070">
    <property type="entry name" value="Chitinase_insertion_sf"/>
</dbReference>
<dbReference type="Gene3D" id="3.10.50.10">
    <property type="match status" value="1"/>
</dbReference>
<dbReference type="GO" id="GO:0008061">
    <property type="term" value="F:chitin binding"/>
    <property type="evidence" value="ECO:0007669"/>
    <property type="project" value="InterPro"/>
</dbReference>
<dbReference type="GO" id="GO:0000272">
    <property type="term" value="P:polysaccharide catabolic process"/>
    <property type="evidence" value="ECO:0007669"/>
    <property type="project" value="UniProtKB-KW"/>
</dbReference>
<dbReference type="PANTHER" id="PTHR11177:SF333">
    <property type="entry name" value="CHITINASE"/>
    <property type="match status" value="1"/>
</dbReference>
<evidence type="ECO:0000256" key="2">
    <source>
        <dbReference type="ARBA" id="ARBA00022801"/>
    </source>
</evidence>
<dbReference type="GO" id="GO:0006032">
    <property type="term" value="P:chitin catabolic process"/>
    <property type="evidence" value="ECO:0007669"/>
    <property type="project" value="UniProtKB-KW"/>
</dbReference>
<protein>
    <recommendedName>
        <fullName evidence="9">GH18 domain-containing protein</fullName>
    </recommendedName>
</protein>
<keyword evidence="4" id="KW-0119">Carbohydrate metabolism</keyword>
<organism evidence="10 11">
    <name type="scientific">Gymnopilus dilepis</name>
    <dbReference type="NCBI Taxonomy" id="231916"/>
    <lineage>
        <taxon>Eukaryota</taxon>
        <taxon>Fungi</taxon>
        <taxon>Dikarya</taxon>
        <taxon>Basidiomycota</taxon>
        <taxon>Agaricomycotina</taxon>
        <taxon>Agaricomycetes</taxon>
        <taxon>Agaricomycetidae</taxon>
        <taxon>Agaricales</taxon>
        <taxon>Agaricineae</taxon>
        <taxon>Hymenogastraceae</taxon>
        <taxon>Gymnopilus</taxon>
    </lineage>
</organism>
<dbReference type="SUPFAM" id="SSF54556">
    <property type="entry name" value="Chitinase insertion domain"/>
    <property type="match status" value="1"/>
</dbReference>
<dbReference type="AlphaFoldDB" id="A0A409WEI6"/>
<evidence type="ECO:0000256" key="1">
    <source>
        <dbReference type="ARBA" id="ARBA00000822"/>
    </source>
</evidence>
<feature type="domain" description="GH18" evidence="9">
    <location>
        <begin position="1"/>
        <end position="304"/>
    </location>
</feature>
<dbReference type="PROSITE" id="PS51910">
    <property type="entry name" value="GH18_2"/>
    <property type="match status" value="1"/>
</dbReference>
<dbReference type="OrthoDB" id="73875at2759"/>
<dbReference type="PANTHER" id="PTHR11177">
    <property type="entry name" value="CHITINASE"/>
    <property type="match status" value="1"/>
</dbReference>
<dbReference type="EMBL" id="NHYE01005104">
    <property type="protein sequence ID" value="PPQ76922.1"/>
    <property type="molecule type" value="Genomic_DNA"/>
</dbReference>
<evidence type="ECO:0000256" key="7">
    <source>
        <dbReference type="RuleBase" id="RU000489"/>
    </source>
</evidence>
<keyword evidence="5 7" id="KW-0326">Glycosidase</keyword>
<dbReference type="Proteomes" id="UP000284706">
    <property type="component" value="Unassembled WGS sequence"/>
</dbReference>
<dbReference type="GO" id="GO:0008843">
    <property type="term" value="F:endochitinase activity"/>
    <property type="evidence" value="ECO:0007669"/>
    <property type="project" value="UniProtKB-EC"/>
</dbReference>
<reference evidence="10 11" key="1">
    <citation type="journal article" date="2018" name="Evol. Lett.">
        <title>Horizontal gene cluster transfer increased hallucinogenic mushroom diversity.</title>
        <authorList>
            <person name="Reynolds H.T."/>
            <person name="Vijayakumar V."/>
            <person name="Gluck-Thaler E."/>
            <person name="Korotkin H.B."/>
            <person name="Matheny P.B."/>
            <person name="Slot J.C."/>
        </authorList>
    </citation>
    <scope>NUCLEOTIDE SEQUENCE [LARGE SCALE GENOMIC DNA]</scope>
    <source>
        <strain evidence="10 11">SRW20</strain>
    </source>
</reference>
<evidence type="ECO:0000259" key="9">
    <source>
        <dbReference type="PROSITE" id="PS51910"/>
    </source>
</evidence>
<feature type="region of interest" description="Disordered" evidence="8">
    <location>
        <begin position="541"/>
        <end position="569"/>
    </location>
</feature>
<dbReference type="STRING" id="231916.A0A409WEI6"/>
<dbReference type="Pfam" id="PF00704">
    <property type="entry name" value="Glyco_hydro_18"/>
    <property type="match status" value="1"/>
</dbReference>
<dbReference type="Gene3D" id="3.20.20.80">
    <property type="entry name" value="Glycosidases"/>
    <property type="match status" value="1"/>
</dbReference>
<keyword evidence="3" id="KW-0146">Chitin degradation</keyword>
<dbReference type="InterPro" id="IPR050314">
    <property type="entry name" value="Glycosyl_Hydrlase_18"/>
</dbReference>